<evidence type="ECO:0000313" key="2">
    <source>
        <dbReference type="EMBL" id="PWN19186.1"/>
    </source>
</evidence>
<dbReference type="Proteomes" id="UP000245942">
    <property type="component" value="Unassembled WGS sequence"/>
</dbReference>
<dbReference type="RefSeq" id="XP_025346346.1">
    <property type="nucleotide sequence ID" value="XM_025495307.1"/>
</dbReference>
<feature type="region of interest" description="Disordered" evidence="1">
    <location>
        <begin position="140"/>
        <end position="171"/>
    </location>
</feature>
<proteinExistence type="predicted"/>
<gene>
    <name evidence="2" type="ORF">BCV69DRAFT_47177</name>
</gene>
<dbReference type="EMBL" id="KZ819332">
    <property type="protein sequence ID" value="PWN19186.1"/>
    <property type="molecule type" value="Genomic_DNA"/>
</dbReference>
<sequence length="243" mass="26611">MSLRARSSESLPPCLCDRDVVVRMSGRRVGVGRWSRGRKWGGAAMTPENRLAGRQARHSTSTADAHAGPTDGQRGAEEGQPCALCLGGISPSHFNRRCCLDGDDRHCVADSHLTARAGHVLRPSLAFLRFFLAELPTTGSLAPQEGQDSSRGPQATQTHTRTRSLTHTRTHRPGHCEGFPASYHCPSHLVARSSPLRSETIHCSTKTILFKSRYPRTKASALRHSSVTNLDTSHHDPCSRRPR</sequence>
<dbReference type="GeneID" id="37017041"/>
<feature type="compositionally biased region" description="Polar residues" evidence="1">
    <location>
        <begin position="140"/>
        <end position="155"/>
    </location>
</feature>
<feature type="compositionally biased region" description="Basic residues" evidence="1">
    <location>
        <begin position="160"/>
        <end position="171"/>
    </location>
</feature>
<organism evidence="2 3">
    <name type="scientific">Pseudomicrostroma glucosiphilum</name>
    <dbReference type="NCBI Taxonomy" id="1684307"/>
    <lineage>
        <taxon>Eukaryota</taxon>
        <taxon>Fungi</taxon>
        <taxon>Dikarya</taxon>
        <taxon>Basidiomycota</taxon>
        <taxon>Ustilaginomycotina</taxon>
        <taxon>Exobasidiomycetes</taxon>
        <taxon>Microstromatales</taxon>
        <taxon>Microstromatales incertae sedis</taxon>
        <taxon>Pseudomicrostroma</taxon>
    </lineage>
</organism>
<feature type="compositionally biased region" description="Basic and acidic residues" evidence="1">
    <location>
        <begin position="232"/>
        <end position="243"/>
    </location>
</feature>
<protein>
    <submittedName>
        <fullName evidence="2">Uncharacterized protein</fullName>
    </submittedName>
</protein>
<dbReference type="AlphaFoldDB" id="A0A316U1B7"/>
<reference evidence="2 3" key="1">
    <citation type="journal article" date="2018" name="Mol. Biol. Evol.">
        <title>Broad Genomic Sampling Reveals a Smut Pathogenic Ancestry of the Fungal Clade Ustilaginomycotina.</title>
        <authorList>
            <person name="Kijpornyongpan T."/>
            <person name="Mondo S.J."/>
            <person name="Barry K."/>
            <person name="Sandor L."/>
            <person name="Lee J."/>
            <person name="Lipzen A."/>
            <person name="Pangilinan J."/>
            <person name="LaButti K."/>
            <person name="Hainaut M."/>
            <person name="Henrissat B."/>
            <person name="Grigoriev I.V."/>
            <person name="Spatafora J.W."/>
            <person name="Aime M.C."/>
        </authorList>
    </citation>
    <scope>NUCLEOTIDE SEQUENCE [LARGE SCALE GENOMIC DNA]</scope>
    <source>
        <strain evidence="2 3">MCA 4718</strain>
    </source>
</reference>
<accession>A0A316U1B7</accession>
<feature type="region of interest" description="Disordered" evidence="1">
    <location>
        <begin position="38"/>
        <end position="78"/>
    </location>
</feature>
<keyword evidence="3" id="KW-1185">Reference proteome</keyword>
<feature type="region of interest" description="Disordered" evidence="1">
    <location>
        <begin position="220"/>
        <end position="243"/>
    </location>
</feature>
<name>A0A316U1B7_9BASI</name>
<evidence type="ECO:0000313" key="3">
    <source>
        <dbReference type="Proteomes" id="UP000245942"/>
    </source>
</evidence>
<evidence type="ECO:0000256" key="1">
    <source>
        <dbReference type="SAM" id="MobiDB-lite"/>
    </source>
</evidence>